<dbReference type="PANTHER" id="PTHR43408:SF2">
    <property type="entry name" value="FMN REDUCTASE (NADPH)"/>
    <property type="match status" value="1"/>
</dbReference>
<dbReference type="InterPro" id="IPR051814">
    <property type="entry name" value="NAD(P)H-dep_FMN_reductase"/>
</dbReference>
<dbReference type="InterPro" id="IPR029039">
    <property type="entry name" value="Flavoprotein-like_sf"/>
</dbReference>
<evidence type="ECO:0000256" key="2">
    <source>
        <dbReference type="ARBA" id="ARBA00022643"/>
    </source>
</evidence>
<feature type="domain" description="NADPH-dependent FMN reductase-like" evidence="4">
    <location>
        <begin position="1"/>
        <end position="144"/>
    </location>
</feature>
<dbReference type="InterPro" id="IPR005025">
    <property type="entry name" value="FMN_Rdtase-like_dom"/>
</dbReference>
<reference evidence="5 6" key="1">
    <citation type="submission" date="2023-10" db="EMBL/GenBank/DDBJ databases">
        <title>Virgibacillus soli CC-YMP-6 genome.</title>
        <authorList>
            <person name="Miliotis G."/>
            <person name="Sengupta P."/>
            <person name="Hameed A."/>
            <person name="Chuvochina M."/>
            <person name="Mcdonagh F."/>
            <person name="Simpson A.C."/>
            <person name="Singh N.K."/>
            <person name="Rekha P.D."/>
            <person name="Raman K."/>
            <person name="Hugenholtz P."/>
            <person name="Venkateswaran K."/>
        </authorList>
    </citation>
    <scope>NUCLEOTIDE SEQUENCE [LARGE SCALE GENOMIC DNA]</scope>
    <source>
        <strain evidence="5 6">CC-YMP-6</strain>
    </source>
</reference>
<proteinExistence type="predicted"/>
<evidence type="ECO:0000313" key="5">
    <source>
        <dbReference type="EMBL" id="MDY0407883.1"/>
    </source>
</evidence>
<dbReference type="Proteomes" id="UP001275315">
    <property type="component" value="Unassembled WGS sequence"/>
</dbReference>
<evidence type="ECO:0000256" key="1">
    <source>
        <dbReference type="ARBA" id="ARBA00022630"/>
    </source>
</evidence>
<dbReference type="RefSeq" id="WP_320378662.1">
    <property type="nucleotide sequence ID" value="NZ_JAWDIQ010000001.1"/>
</dbReference>
<dbReference type="Gene3D" id="3.40.50.360">
    <property type="match status" value="1"/>
</dbReference>
<sequence>MKLIGISGELTGWKATMILHHVLEAAKKVEPNLETELIEMKEYEIEFVRGEPLAYYNDDTFQVVNKILDADLLVFGTPIYQASMTGALKNLLDFFPVDAFKNKVTGIVTTGAIEKHFLVSEYQLRPILSYLKGFVPTSNVFVHNDAFNEINEIVDNDVLNRVKLLAEEMLRLQRSVASSEG</sequence>
<name>A0ABU5CNE1_9BACI</name>
<protein>
    <submittedName>
        <fullName evidence="5">NAD(P)H-dependent oxidoreductase</fullName>
        <ecNumber evidence="5">1.-.-.-</ecNumber>
    </submittedName>
</protein>
<evidence type="ECO:0000313" key="6">
    <source>
        <dbReference type="Proteomes" id="UP001275315"/>
    </source>
</evidence>
<dbReference type="EC" id="1.-.-.-" evidence="5"/>
<dbReference type="Pfam" id="PF03358">
    <property type="entry name" value="FMN_red"/>
    <property type="match status" value="1"/>
</dbReference>
<dbReference type="PANTHER" id="PTHR43408">
    <property type="entry name" value="FMN REDUCTASE (NADPH)"/>
    <property type="match status" value="1"/>
</dbReference>
<keyword evidence="6" id="KW-1185">Reference proteome</keyword>
<accession>A0ABU5CNE1</accession>
<evidence type="ECO:0000259" key="4">
    <source>
        <dbReference type="Pfam" id="PF03358"/>
    </source>
</evidence>
<comment type="caution">
    <text evidence="5">The sequence shown here is derived from an EMBL/GenBank/DDBJ whole genome shotgun (WGS) entry which is preliminary data.</text>
</comment>
<dbReference type="EMBL" id="JAWDIQ010000001">
    <property type="protein sequence ID" value="MDY0407883.1"/>
    <property type="molecule type" value="Genomic_DNA"/>
</dbReference>
<dbReference type="GO" id="GO:0016491">
    <property type="term" value="F:oxidoreductase activity"/>
    <property type="evidence" value="ECO:0007669"/>
    <property type="project" value="UniProtKB-KW"/>
</dbReference>
<dbReference type="SUPFAM" id="SSF52218">
    <property type="entry name" value="Flavoproteins"/>
    <property type="match status" value="1"/>
</dbReference>
<keyword evidence="3 5" id="KW-0560">Oxidoreductase</keyword>
<evidence type="ECO:0000256" key="3">
    <source>
        <dbReference type="ARBA" id="ARBA00023002"/>
    </source>
</evidence>
<keyword evidence="2" id="KW-0288">FMN</keyword>
<keyword evidence="1" id="KW-0285">Flavoprotein</keyword>
<gene>
    <name evidence="5" type="ORF">RWD45_03740</name>
</gene>
<organism evidence="5 6">
    <name type="scientific">Paracerasibacillus soli</name>
    <dbReference type="NCBI Taxonomy" id="480284"/>
    <lineage>
        <taxon>Bacteria</taxon>
        <taxon>Bacillati</taxon>
        <taxon>Bacillota</taxon>
        <taxon>Bacilli</taxon>
        <taxon>Bacillales</taxon>
        <taxon>Bacillaceae</taxon>
        <taxon>Paracerasibacillus</taxon>
    </lineage>
</organism>